<dbReference type="Gene3D" id="3.10.450.50">
    <property type="match status" value="1"/>
</dbReference>
<dbReference type="InterPro" id="IPR032710">
    <property type="entry name" value="NTF2-like_dom_sf"/>
</dbReference>
<reference evidence="2" key="1">
    <citation type="submission" date="2019-09" db="EMBL/GenBank/DDBJ databases">
        <title>Genomic analysis of Haloferax sp. CBA1149.</title>
        <authorList>
            <person name="Roh S.W."/>
        </authorList>
    </citation>
    <scope>NUCLEOTIDE SEQUENCE</scope>
    <source>
        <strain evidence="2">CBA1149</strain>
    </source>
</reference>
<dbReference type="PANTHER" id="PTHR47124:SF1">
    <property type="entry name" value="F-BOX PROTEIN SKIP8"/>
    <property type="match status" value="1"/>
</dbReference>
<gene>
    <name evidence="2" type="ORF">Hfx1149_08125</name>
</gene>
<dbReference type="PANTHER" id="PTHR47124">
    <property type="entry name" value="F-BOX PROTEIN SKIP8"/>
    <property type="match status" value="1"/>
</dbReference>
<dbReference type="SUPFAM" id="SSF54427">
    <property type="entry name" value="NTF2-like"/>
    <property type="match status" value="1"/>
</dbReference>
<feature type="domain" description="SnoaL-like" evidence="1">
    <location>
        <begin position="10"/>
        <end position="128"/>
    </location>
</feature>
<name>A0A643K141_9EURY</name>
<dbReference type="AlphaFoldDB" id="A0A643K141"/>
<organism evidence="2">
    <name type="scientific">Haloferax sp. CBA1149</name>
    <dbReference type="NCBI Taxonomy" id="2650753"/>
    <lineage>
        <taxon>Archaea</taxon>
        <taxon>Methanobacteriati</taxon>
        <taxon>Methanobacteriota</taxon>
        <taxon>Stenosarchaea group</taxon>
        <taxon>Halobacteria</taxon>
        <taxon>Halobacteriales</taxon>
        <taxon>Haloferacaceae</taxon>
        <taxon>Haloferax</taxon>
    </lineage>
</organism>
<evidence type="ECO:0000259" key="1">
    <source>
        <dbReference type="Pfam" id="PF13474"/>
    </source>
</evidence>
<dbReference type="Pfam" id="PF13474">
    <property type="entry name" value="SnoaL_3"/>
    <property type="match status" value="1"/>
</dbReference>
<comment type="caution">
    <text evidence="2">The sequence shown here is derived from an EMBL/GenBank/DDBJ whole genome shotgun (WGS) entry which is preliminary data.</text>
</comment>
<sequence length="146" mass="16508">MAIKQADEGVRAVSDRFYNALTQMANGDATPMMELWPHRDDVTTMHPIGGREVGWDEVRGPWQAVADMAEGGEVKPTDQHFRVFGDVAIELVTEDVSMSLGGESVEGMYRATNIYHRENGEWHIVHHHTDIDMEFIDILQRLGDDE</sequence>
<protein>
    <submittedName>
        <fullName evidence="2">Nuclear transport factor 2 family protein</fullName>
    </submittedName>
</protein>
<proteinExistence type="predicted"/>
<accession>A0A643K141</accession>
<dbReference type="EMBL" id="VZUS01000001">
    <property type="protein sequence ID" value="KAB1188001.1"/>
    <property type="molecule type" value="Genomic_DNA"/>
</dbReference>
<dbReference type="RefSeq" id="WP_151137182.1">
    <property type="nucleotide sequence ID" value="NZ_VZUS01000001.1"/>
</dbReference>
<dbReference type="InterPro" id="IPR044260">
    <property type="entry name" value="SKIP8-like"/>
</dbReference>
<evidence type="ECO:0000313" key="2">
    <source>
        <dbReference type="EMBL" id="KAB1188001.1"/>
    </source>
</evidence>
<dbReference type="InterPro" id="IPR037401">
    <property type="entry name" value="SnoaL-like"/>
</dbReference>